<dbReference type="GO" id="GO:0008270">
    <property type="term" value="F:zinc ion binding"/>
    <property type="evidence" value="ECO:0007669"/>
    <property type="project" value="UniProtKB-KW"/>
</dbReference>
<dbReference type="InterPro" id="IPR003604">
    <property type="entry name" value="Matrin/U1-like-C_Znf_C2H2"/>
</dbReference>
<dbReference type="Pfam" id="PF06220">
    <property type="entry name" value="zf-U1"/>
    <property type="match status" value="1"/>
</dbReference>
<name>A0A4U7B058_9PEZI</name>
<dbReference type="PANTHER" id="PTHR13173:SF10">
    <property type="entry name" value="WW DOMAIN-BINDING PROTEIN 4"/>
    <property type="match status" value="1"/>
</dbReference>
<evidence type="ECO:0000256" key="4">
    <source>
        <dbReference type="SAM" id="MobiDB-lite"/>
    </source>
</evidence>
<comment type="caution">
    <text evidence="6">The sequence shown here is derived from an EMBL/GenBank/DDBJ whole genome shotgun (WGS) entry which is preliminary data.</text>
</comment>
<dbReference type="Proteomes" id="UP000308133">
    <property type="component" value="Unassembled WGS sequence"/>
</dbReference>
<keyword evidence="1" id="KW-0479">Metal-binding</keyword>
<dbReference type="Gene3D" id="3.30.160.60">
    <property type="entry name" value="Classic Zinc Finger"/>
    <property type="match status" value="1"/>
</dbReference>
<evidence type="ECO:0000256" key="3">
    <source>
        <dbReference type="ARBA" id="ARBA00022833"/>
    </source>
</evidence>
<evidence type="ECO:0000313" key="7">
    <source>
        <dbReference type="Proteomes" id="UP000308133"/>
    </source>
</evidence>
<feature type="compositionally biased region" description="Basic and acidic residues" evidence="4">
    <location>
        <begin position="43"/>
        <end position="66"/>
    </location>
</feature>
<evidence type="ECO:0000313" key="6">
    <source>
        <dbReference type="EMBL" id="TKX22340.1"/>
    </source>
</evidence>
<feature type="region of interest" description="Disordered" evidence="4">
    <location>
        <begin position="138"/>
        <end position="209"/>
    </location>
</feature>
<dbReference type="AlphaFoldDB" id="A0A4U7B058"/>
<dbReference type="EMBL" id="PTQR01000067">
    <property type="protein sequence ID" value="TKX22340.1"/>
    <property type="molecule type" value="Genomic_DNA"/>
</dbReference>
<dbReference type="InterPro" id="IPR013085">
    <property type="entry name" value="U1-CZ_Znf_C2H2"/>
</dbReference>
<evidence type="ECO:0000256" key="2">
    <source>
        <dbReference type="ARBA" id="ARBA00022771"/>
    </source>
</evidence>
<dbReference type="InterPro" id="IPR040023">
    <property type="entry name" value="WBP4"/>
</dbReference>
<feature type="compositionally biased region" description="Basic and acidic residues" evidence="4">
    <location>
        <begin position="96"/>
        <end position="112"/>
    </location>
</feature>
<feature type="region of interest" description="Disordered" evidence="4">
    <location>
        <begin position="258"/>
        <end position="286"/>
    </location>
</feature>
<dbReference type="SMART" id="SM00451">
    <property type="entry name" value="ZnF_U1"/>
    <property type="match status" value="1"/>
</dbReference>
<dbReference type="GO" id="GO:0003723">
    <property type="term" value="F:RNA binding"/>
    <property type="evidence" value="ECO:0007669"/>
    <property type="project" value="TreeGrafter"/>
</dbReference>
<evidence type="ECO:0000259" key="5">
    <source>
        <dbReference type="SMART" id="SM00451"/>
    </source>
</evidence>
<protein>
    <submittedName>
        <fullName evidence="6">U1 zinc finger-containing protein</fullName>
    </submittedName>
</protein>
<proteinExistence type="predicted"/>
<dbReference type="InterPro" id="IPR036236">
    <property type="entry name" value="Znf_C2H2_sf"/>
</dbReference>
<feature type="region of interest" description="Disordered" evidence="4">
    <location>
        <begin position="28"/>
        <end position="116"/>
    </location>
</feature>
<gene>
    <name evidence="6" type="ORF">C1H76_5448</name>
</gene>
<keyword evidence="2" id="KW-0863">Zinc-finger</keyword>
<dbReference type="GO" id="GO:0000398">
    <property type="term" value="P:mRNA splicing, via spliceosome"/>
    <property type="evidence" value="ECO:0007669"/>
    <property type="project" value="InterPro"/>
</dbReference>
<dbReference type="PANTHER" id="PTHR13173">
    <property type="entry name" value="WW DOMAIN BINDING PROTEIN 4"/>
    <property type="match status" value="1"/>
</dbReference>
<keyword evidence="3" id="KW-0862">Zinc</keyword>
<feature type="domain" description="U1-type" evidence="5">
    <location>
        <begin position="8"/>
        <end position="43"/>
    </location>
</feature>
<accession>A0A4U7B058</accession>
<evidence type="ECO:0000256" key="1">
    <source>
        <dbReference type="ARBA" id="ARBA00022723"/>
    </source>
</evidence>
<dbReference type="GO" id="GO:0071011">
    <property type="term" value="C:precatalytic spliceosome"/>
    <property type="evidence" value="ECO:0007669"/>
    <property type="project" value="TreeGrafter"/>
</dbReference>
<organism evidence="6 7">
    <name type="scientific">Elsinoe australis</name>
    <dbReference type="NCBI Taxonomy" id="40998"/>
    <lineage>
        <taxon>Eukaryota</taxon>
        <taxon>Fungi</taxon>
        <taxon>Dikarya</taxon>
        <taxon>Ascomycota</taxon>
        <taxon>Pezizomycotina</taxon>
        <taxon>Dothideomycetes</taxon>
        <taxon>Dothideomycetidae</taxon>
        <taxon>Myriangiales</taxon>
        <taxon>Elsinoaceae</taxon>
        <taxon>Elsinoe</taxon>
    </lineage>
</organism>
<dbReference type="SUPFAM" id="SSF57667">
    <property type="entry name" value="beta-beta-alpha zinc fingers"/>
    <property type="match status" value="1"/>
</dbReference>
<feature type="region of interest" description="Disordered" evidence="4">
    <location>
        <begin position="224"/>
        <end position="243"/>
    </location>
</feature>
<reference evidence="6 7" key="1">
    <citation type="submission" date="2018-02" db="EMBL/GenBank/DDBJ databases">
        <title>Draft genome sequences of Elsinoe sp., causing black scab on jojoba.</title>
        <authorList>
            <person name="Stodart B."/>
            <person name="Jeffress S."/>
            <person name="Ash G."/>
            <person name="Arun Chinnappa K."/>
        </authorList>
    </citation>
    <scope>NUCLEOTIDE SEQUENCE [LARGE SCALE GENOMIC DNA]</scope>
    <source>
        <strain evidence="6 7">Hillstone_2</strain>
    </source>
</reference>
<sequence>MSEYWKSTPKYWCKFCKTYVRDTSIEKKQHEATGKHQNNIQKSLRELHKNQSREDREKQRAKDELARVTGVVSGKPAPKAGPSQPISVAKSKPHFTRTEPVRASADDRKRQAEQLAAMGVAIPDEFRKDMAIASEWSTVSATPIFHRPQPKAEDEDQEDSKDDVFGSSSKRRRIDDEDEEEAPDRINSKRRVWGTTLKSYPGAKGGDADDFDALLSTATVKKEVEPEIKEEPEQLDDGVTLKKEESLEEDAAMKTLPEVGAVDPGSTQETAAADAPVVFKKRKGKR</sequence>